<dbReference type="UniPathway" id="UPA00079"/>
<dbReference type="GO" id="GO:0009234">
    <property type="term" value="P:menaquinone biosynthetic process"/>
    <property type="evidence" value="ECO:0007669"/>
    <property type="project" value="UniProtKB-UniRule"/>
</dbReference>
<comment type="caution">
    <text evidence="9">The sequence shown here is derived from an EMBL/GenBank/DDBJ whole genome shotgun (WGS) entry which is preliminary data.</text>
</comment>
<dbReference type="RefSeq" id="WP_036123903.1">
    <property type="nucleotide sequence ID" value="NZ_BMET01000003.1"/>
</dbReference>
<dbReference type="HAMAP" id="MF_01659">
    <property type="entry name" value="MenD"/>
    <property type="match status" value="1"/>
</dbReference>
<feature type="domain" description="Thiamine pyrophosphate enzyme TPP-binding" evidence="7">
    <location>
        <begin position="424"/>
        <end position="567"/>
    </location>
</feature>
<comment type="pathway">
    <text evidence="6">Quinol/quinone metabolism; 1,4-dihydroxy-2-naphthoate biosynthesis; 1,4-dihydroxy-2-naphthoate from chorismate: step 2/7.</text>
</comment>
<reference evidence="10" key="2">
    <citation type="submission" date="2014-07" db="EMBL/GenBank/DDBJ databases">
        <title>Genome sequence of Mangrovimonas yunxiaonensis.</title>
        <authorList>
            <person name="Li Y."/>
            <person name="Zheng T."/>
        </authorList>
    </citation>
    <scope>NUCLEOTIDE SEQUENCE [LARGE SCALE GENOMIC DNA]</scope>
    <source>
        <strain evidence="10">LY01</strain>
    </source>
</reference>
<evidence type="ECO:0000256" key="2">
    <source>
        <dbReference type="ARBA" id="ARBA00022723"/>
    </source>
</evidence>
<protein>
    <recommendedName>
        <fullName evidence="6">2-succinyl-5-enolpyruvyl-6-hydroxy-3-cyclohexene-1-carboxylate synthase</fullName>
        <shortName evidence="6">SEPHCHC synthase</shortName>
        <ecNumber evidence="6">2.2.1.9</ecNumber>
    </recommendedName>
    <alternativeName>
        <fullName evidence="6">Menaquinone biosynthesis protein MenD</fullName>
    </alternativeName>
</protein>
<reference evidence="9 10" key="1">
    <citation type="journal article" date="2014" name="Genome Announc.">
        <title>Draft Genome Sequence of the Algicidal Bacterium Mangrovimonas yunxiaonensis Strain LY01.</title>
        <authorList>
            <person name="Li Y."/>
            <person name="Zhu H."/>
            <person name="Li C."/>
            <person name="Zhang H."/>
            <person name="Chen Z."/>
            <person name="Zheng W."/>
            <person name="Xu H."/>
            <person name="Zheng T."/>
        </authorList>
    </citation>
    <scope>NUCLEOTIDE SEQUENCE [LARGE SCALE GENOMIC DNA]</scope>
    <source>
        <strain evidence="9 10">LY01</strain>
    </source>
</reference>
<keyword evidence="4 6" id="KW-0786">Thiamine pyrophosphate</keyword>
<evidence type="ECO:0000313" key="9">
    <source>
        <dbReference type="EMBL" id="KFB00173.1"/>
    </source>
</evidence>
<keyword evidence="3 6" id="KW-0460">Magnesium</keyword>
<dbReference type="STRING" id="1197477.IA57_12145"/>
<evidence type="ECO:0000313" key="10">
    <source>
        <dbReference type="Proteomes" id="UP000028521"/>
    </source>
</evidence>
<dbReference type="Gene3D" id="3.40.50.970">
    <property type="match status" value="2"/>
</dbReference>
<proteinExistence type="inferred from homology"/>
<keyword evidence="5 6" id="KW-0464">Manganese</keyword>
<comment type="cofactor">
    <cofactor evidence="6">
        <name>Mg(2+)</name>
        <dbReference type="ChEBI" id="CHEBI:18420"/>
    </cofactor>
    <cofactor evidence="6">
        <name>Mn(2+)</name>
        <dbReference type="ChEBI" id="CHEBI:29035"/>
    </cofactor>
</comment>
<dbReference type="AlphaFoldDB" id="A0A084THI7"/>
<evidence type="ECO:0000256" key="4">
    <source>
        <dbReference type="ARBA" id="ARBA00023052"/>
    </source>
</evidence>
<comment type="function">
    <text evidence="6">Catalyzes the thiamine diphosphate-dependent decarboxylation of 2-oxoglutarate and the subsequent addition of the resulting succinic semialdehyde-thiamine pyrophosphate anion to isochorismate to yield 2-succinyl-5-enolpyruvyl-6-hydroxy-3-cyclohexene-1-carboxylate (SEPHCHC).</text>
</comment>
<evidence type="ECO:0000256" key="6">
    <source>
        <dbReference type="HAMAP-Rule" id="MF_01659"/>
    </source>
</evidence>
<dbReference type="eggNOG" id="COG1165">
    <property type="taxonomic scope" value="Bacteria"/>
</dbReference>
<dbReference type="CDD" id="cd07037">
    <property type="entry name" value="TPP_PYR_MenD"/>
    <property type="match status" value="1"/>
</dbReference>
<evidence type="ECO:0000259" key="8">
    <source>
        <dbReference type="Pfam" id="PF02776"/>
    </source>
</evidence>
<dbReference type="GO" id="GO:0030145">
    <property type="term" value="F:manganese ion binding"/>
    <property type="evidence" value="ECO:0007669"/>
    <property type="project" value="UniProtKB-UniRule"/>
</dbReference>
<dbReference type="UniPathway" id="UPA01057">
    <property type="reaction ID" value="UER00164"/>
</dbReference>
<dbReference type="EMBL" id="JPFK01000009">
    <property type="protein sequence ID" value="KFB00173.1"/>
    <property type="molecule type" value="Genomic_DNA"/>
</dbReference>
<dbReference type="InterPro" id="IPR012001">
    <property type="entry name" value="Thiamin_PyroP_enz_TPP-bd_dom"/>
</dbReference>
<dbReference type="GO" id="GO:0030976">
    <property type="term" value="F:thiamine pyrophosphate binding"/>
    <property type="evidence" value="ECO:0007669"/>
    <property type="project" value="UniProtKB-UniRule"/>
</dbReference>
<keyword evidence="1 6" id="KW-0808">Transferase</keyword>
<organism evidence="9 10">
    <name type="scientific">Mangrovimonas yunxiaonensis</name>
    <dbReference type="NCBI Taxonomy" id="1197477"/>
    <lineage>
        <taxon>Bacteria</taxon>
        <taxon>Pseudomonadati</taxon>
        <taxon>Bacteroidota</taxon>
        <taxon>Flavobacteriia</taxon>
        <taxon>Flavobacteriales</taxon>
        <taxon>Flavobacteriaceae</taxon>
        <taxon>Mangrovimonas</taxon>
    </lineage>
</organism>
<dbReference type="GO" id="GO:0000287">
    <property type="term" value="F:magnesium ion binding"/>
    <property type="evidence" value="ECO:0007669"/>
    <property type="project" value="UniProtKB-UniRule"/>
</dbReference>
<accession>A0A084THI7</accession>
<comment type="pathway">
    <text evidence="6">Quinol/quinone metabolism; menaquinone biosynthesis.</text>
</comment>
<dbReference type="OrthoDB" id="9791859at2"/>
<dbReference type="Pfam" id="PF02775">
    <property type="entry name" value="TPP_enzyme_C"/>
    <property type="match status" value="1"/>
</dbReference>
<keyword evidence="10" id="KW-1185">Reference proteome</keyword>
<dbReference type="PANTHER" id="PTHR42916:SF1">
    <property type="entry name" value="PROTEIN PHYLLO, CHLOROPLASTIC"/>
    <property type="match status" value="1"/>
</dbReference>
<dbReference type="PIRSF" id="PIRSF004983">
    <property type="entry name" value="MenD"/>
    <property type="match status" value="1"/>
</dbReference>
<keyword evidence="2 6" id="KW-0479">Metal-binding</keyword>
<comment type="subunit">
    <text evidence="6">Homodimer.</text>
</comment>
<evidence type="ECO:0000256" key="5">
    <source>
        <dbReference type="ARBA" id="ARBA00023211"/>
    </source>
</evidence>
<name>A0A084THI7_9FLAO</name>
<dbReference type="Gene3D" id="3.40.50.1220">
    <property type="entry name" value="TPP-binding domain"/>
    <property type="match status" value="1"/>
</dbReference>
<dbReference type="Proteomes" id="UP000028521">
    <property type="component" value="Unassembled WGS sequence"/>
</dbReference>
<dbReference type="GO" id="GO:0070204">
    <property type="term" value="F:2-succinyl-5-enolpyruvyl-6-hydroxy-3-cyclohexene-1-carboxylic-acid synthase activity"/>
    <property type="evidence" value="ECO:0007669"/>
    <property type="project" value="UniProtKB-UniRule"/>
</dbReference>
<sequence>MAYPKIPLAQTVVQLCKAKNIKHIVISPGSRNAPLTIGFTEDDYFNCYSIVDERCAAFFALGMAQNLKHPVALVCSSGSALLNYYPAIAEAFYSHIPLVVLSADRPEHLIGIGDGQTINQPEVYKNHILHSANLKLDLDPPKKRRDDDEPVIIKNLENRLERFLGIKQEIQKANEEAINAAINKAIAKKGPVHINVPFNEPLYDMVDKPTVTPEVIAPKMRTETLPLAELKACLDIWSSASRKMILVGVNQPDSIDASWLKDLADDDSIVVFTETTSNLHNKAFFPSIDKLIWPLTESELEQLQPDVLLTFGGLIVSKKIKAFLRTYQPKQHWHIDPVNANDTFFCLDKHIKMRPNDFFKTFLPQLTHQRKSDYKGYWKAVKKHRKEKHEAYLNTIPYSDFLVYNTIFKTLPDNSALQLSNSSTIRYAQLFDLNKTLEVYCNRGTSGIDGSTSTAIGFALASTKQTTFITGDLSFFYDSNALWNAYIPKNFRIILVNNNGGGIFRILPGHKNTDNFDRFFETKHTLTAKQLCAMYGIEYSTTTSLTELEGALKGFFNDSETPKLLEVFTPRTVNDEVLLNYFKFIK</sequence>
<comment type="similarity">
    <text evidence="6">Belongs to the TPP enzyme family. MenD subfamily.</text>
</comment>
<gene>
    <name evidence="6" type="primary">menD</name>
    <name evidence="9" type="ORF">IA57_12145</name>
</gene>
<dbReference type="InterPro" id="IPR011766">
    <property type="entry name" value="TPP_enzyme_TPP-bd"/>
</dbReference>
<dbReference type="InterPro" id="IPR004433">
    <property type="entry name" value="MenaQ_synth_MenD"/>
</dbReference>
<evidence type="ECO:0000256" key="1">
    <source>
        <dbReference type="ARBA" id="ARBA00022679"/>
    </source>
</evidence>
<dbReference type="PANTHER" id="PTHR42916">
    <property type="entry name" value="2-SUCCINYL-5-ENOLPYRUVYL-6-HYDROXY-3-CYCLOHEXENE-1-CARBOXYLATE SYNTHASE"/>
    <property type="match status" value="1"/>
</dbReference>
<dbReference type="SUPFAM" id="SSF52518">
    <property type="entry name" value="Thiamin diphosphate-binding fold (THDP-binding)"/>
    <property type="match status" value="2"/>
</dbReference>
<comment type="cofactor">
    <cofactor evidence="6">
        <name>thiamine diphosphate</name>
        <dbReference type="ChEBI" id="CHEBI:58937"/>
    </cofactor>
    <text evidence="6">Binds 1 thiamine pyrophosphate per subunit.</text>
</comment>
<dbReference type="InterPro" id="IPR029061">
    <property type="entry name" value="THDP-binding"/>
</dbReference>
<comment type="catalytic activity">
    <reaction evidence="6">
        <text>isochorismate + 2-oxoglutarate + H(+) = 5-enolpyruvoyl-6-hydroxy-2-succinyl-cyclohex-3-ene-1-carboxylate + CO2</text>
        <dbReference type="Rhea" id="RHEA:25593"/>
        <dbReference type="ChEBI" id="CHEBI:15378"/>
        <dbReference type="ChEBI" id="CHEBI:16526"/>
        <dbReference type="ChEBI" id="CHEBI:16810"/>
        <dbReference type="ChEBI" id="CHEBI:29780"/>
        <dbReference type="ChEBI" id="CHEBI:58818"/>
        <dbReference type="EC" id="2.2.1.9"/>
    </reaction>
</comment>
<keyword evidence="6" id="KW-0474">Menaquinone biosynthesis</keyword>
<dbReference type="EC" id="2.2.1.9" evidence="6"/>
<evidence type="ECO:0000256" key="3">
    <source>
        <dbReference type="ARBA" id="ARBA00022842"/>
    </source>
</evidence>
<evidence type="ECO:0000259" key="7">
    <source>
        <dbReference type="Pfam" id="PF02775"/>
    </source>
</evidence>
<dbReference type="Pfam" id="PF02776">
    <property type="entry name" value="TPP_enzyme_N"/>
    <property type="match status" value="1"/>
</dbReference>
<feature type="domain" description="Thiamine pyrophosphate enzyme N-terminal TPP-binding" evidence="8">
    <location>
        <begin position="8"/>
        <end position="120"/>
    </location>
</feature>
<dbReference type="CDD" id="cd02009">
    <property type="entry name" value="TPP_SHCHC_synthase"/>
    <property type="match status" value="1"/>
</dbReference>